<evidence type="ECO:0000256" key="4">
    <source>
        <dbReference type="ARBA" id="ARBA00022833"/>
    </source>
</evidence>
<feature type="domain" description="Telomerase activating protein Est1-like N-terminal" evidence="13">
    <location>
        <begin position="708"/>
        <end position="735"/>
    </location>
</feature>
<dbReference type="GO" id="GO:0005634">
    <property type="term" value="C:nucleus"/>
    <property type="evidence" value="ECO:0007669"/>
    <property type="project" value="UniProtKB-SubCell"/>
</dbReference>
<proteinExistence type="predicted"/>
<evidence type="ECO:0000256" key="2">
    <source>
        <dbReference type="ARBA" id="ARBA00022723"/>
    </source>
</evidence>
<protein>
    <submittedName>
        <fullName evidence="14">Uncharacterized protein</fullName>
    </submittedName>
</protein>
<dbReference type="GO" id="GO:0046983">
    <property type="term" value="F:protein dimerization activity"/>
    <property type="evidence" value="ECO:0007669"/>
    <property type="project" value="InterPro"/>
</dbReference>
<dbReference type="InterPro" id="IPR008906">
    <property type="entry name" value="HATC_C_dom"/>
</dbReference>
<evidence type="ECO:0000256" key="9">
    <source>
        <dbReference type="ARBA" id="ARBA00023242"/>
    </source>
</evidence>
<keyword evidence="3" id="KW-0863">Zinc-finger</keyword>
<feature type="domain" description="DNA/RNA-binding" evidence="12">
    <location>
        <begin position="742"/>
        <end position="802"/>
    </location>
</feature>
<evidence type="ECO:0000313" key="15">
    <source>
        <dbReference type="EMBL" id="CAF1604036.1"/>
    </source>
</evidence>
<evidence type="ECO:0000259" key="10">
    <source>
        <dbReference type="Pfam" id="PF02892"/>
    </source>
</evidence>
<comment type="subcellular location">
    <subcellularLocation>
        <location evidence="1">Nucleus</location>
    </subcellularLocation>
</comment>
<name>A0A815HRI3_9BILA</name>
<dbReference type="GO" id="GO:0008270">
    <property type="term" value="F:zinc ion binding"/>
    <property type="evidence" value="ECO:0007669"/>
    <property type="project" value="UniProtKB-KW"/>
</dbReference>
<evidence type="ECO:0000313" key="17">
    <source>
        <dbReference type="Proteomes" id="UP000663870"/>
    </source>
</evidence>
<dbReference type="Pfam" id="PF05699">
    <property type="entry name" value="Dimer_Tnp_hAT"/>
    <property type="match status" value="1"/>
</dbReference>
<evidence type="ECO:0000259" key="13">
    <source>
        <dbReference type="Pfam" id="PF10374"/>
    </source>
</evidence>
<evidence type="ECO:0000259" key="12">
    <source>
        <dbReference type="Pfam" id="PF10373"/>
    </source>
</evidence>
<evidence type="ECO:0000256" key="7">
    <source>
        <dbReference type="ARBA" id="ARBA00023161"/>
    </source>
</evidence>
<evidence type="ECO:0000256" key="1">
    <source>
        <dbReference type="ARBA" id="ARBA00004123"/>
    </source>
</evidence>
<reference evidence="14" key="1">
    <citation type="submission" date="2021-02" db="EMBL/GenBank/DDBJ databases">
        <authorList>
            <person name="Nowell W R."/>
        </authorList>
    </citation>
    <scope>NUCLEOTIDE SEQUENCE</scope>
</reference>
<dbReference type="PANTHER" id="PTHR46481">
    <property type="entry name" value="ZINC FINGER BED DOMAIN-CONTAINING PROTEIN 4"/>
    <property type="match status" value="1"/>
</dbReference>
<keyword evidence="17" id="KW-1185">Reference proteome</keyword>
<keyword evidence="5" id="KW-0805">Transcription regulation</keyword>
<dbReference type="SUPFAM" id="SSF48452">
    <property type="entry name" value="TPR-like"/>
    <property type="match status" value="1"/>
</dbReference>
<keyword evidence="7" id="KW-0866">Nonsense-mediated mRNA decay</keyword>
<dbReference type="EMBL" id="CAJNOL010005371">
    <property type="protein sequence ID" value="CAF1604036.1"/>
    <property type="molecule type" value="Genomic_DNA"/>
</dbReference>
<evidence type="ECO:0000313" key="16">
    <source>
        <dbReference type="Proteomes" id="UP000663854"/>
    </source>
</evidence>
<feature type="domain" description="BED-type" evidence="10">
    <location>
        <begin position="46"/>
        <end position="75"/>
    </location>
</feature>
<dbReference type="Proteomes" id="UP000663870">
    <property type="component" value="Unassembled WGS sequence"/>
</dbReference>
<evidence type="ECO:0000313" key="14">
    <source>
        <dbReference type="EMBL" id="CAF1355302.1"/>
    </source>
</evidence>
<evidence type="ECO:0000256" key="6">
    <source>
        <dbReference type="ARBA" id="ARBA00023125"/>
    </source>
</evidence>
<sequence length="802" mass="91473">MASNSATPNNKTDPGFIIIHDDIQCPPVLKEFFLDLRISIEKNRWSSKCRICSTSITDSYKTTSNFLKHLKNKHQSMLDEWKNNQDQSVKDANQPKIDNIFSPDGEKYSTNNKRQQQLTNSIIQNLIINMGLPLSIVDHISFKNFMNDVDPKYKPVNRRDLTRSFLPGLHKKCTAKLQEICAQSSYVSLTLDVWTDRRMRSYFGVTLHTIINDKYKSFLLSFEQLEGKHTSEKLSAEFDRIIQLYNLNGKIVRLITDNASNNRAAFDDIILPGFEDYFDEIIGDQSESETESNDEESNDYSIGERQQLQTHEVDDSIYQTTLNPISEEEFVRLPCFGHCLQLVVNDGIKASDAALSSLKKVARLAKLAHFSTEFAERLEKVNCAIPRANHTRWNSQFQTVKRVITIPSSTLNSILTDLKKNDLILNSRDRKILEEFVSLFELFDEATVLTQGESYATVTFVAPTVLGILFDLERELSSSTLILSSLCEALISSIKARFSGLLRHFGIDVPFNSFSMSERFSDVIFLIAPLFDARFKLLWLDNLHTVVKIRVLEKIRNAFVRFFSKLSLSMSRNMGADVTNTSESSDIDVLTKSTESHSKRKCLFPYFDEIKKSSVDDKSRILTELDAYLCEESSTANLLFSKKHIYPCLYKLGLKYLSVPATSAPIERVFSKSGFLMRPHRASLSVKNVCLLTFLKSVNIIRSTTKIENLIESLLKLIHKCLVCLGDISRYLTEYDGCIQTAEKYYAMTILLDPEIGIPLNQLGTLCGRSNSSCNEPFFYLLCLSTIYPFDDDKDNLQMLFE</sequence>
<evidence type="ECO:0000256" key="5">
    <source>
        <dbReference type="ARBA" id="ARBA00023015"/>
    </source>
</evidence>
<dbReference type="Gene3D" id="1.25.40.10">
    <property type="entry name" value="Tetratricopeptide repeat domain"/>
    <property type="match status" value="1"/>
</dbReference>
<gene>
    <name evidence="15" type="ORF">JXQ802_LOCUS48641</name>
    <name evidence="14" type="ORF">PYM288_LOCUS32604</name>
</gene>
<keyword evidence="6" id="KW-0238">DNA-binding</keyword>
<dbReference type="PANTHER" id="PTHR46481:SF10">
    <property type="entry name" value="ZINC FINGER BED DOMAIN-CONTAINING PROTEIN 39"/>
    <property type="match status" value="1"/>
</dbReference>
<dbReference type="InterPro" id="IPR003656">
    <property type="entry name" value="Znf_BED"/>
</dbReference>
<dbReference type="InterPro" id="IPR019458">
    <property type="entry name" value="Est1-like_N"/>
</dbReference>
<dbReference type="InterPro" id="IPR011990">
    <property type="entry name" value="TPR-like_helical_dom_sf"/>
</dbReference>
<dbReference type="GO" id="GO:0003677">
    <property type="term" value="F:DNA binding"/>
    <property type="evidence" value="ECO:0007669"/>
    <property type="project" value="UniProtKB-KW"/>
</dbReference>
<keyword evidence="8" id="KW-0804">Transcription</keyword>
<evidence type="ECO:0000256" key="8">
    <source>
        <dbReference type="ARBA" id="ARBA00023163"/>
    </source>
</evidence>
<feature type="domain" description="HAT C-terminal dimerisation" evidence="11">
    <location>
        <begin position="636"/>
        <end position="697"/>
    </location>
</feature>
<dbReference type="AlphaFoldDB" id="A0A815HRI3"/>
<dbReference type="SUPFAM" id="SSF53098">
    <property type="entry name" value="Ribonuclease H-like"/>
    <property type="match status" value="1"/>
</dbReference>
<accession>A0A815HRI3</accession>
<dbReference type="Pfam" id="PF10374">
    <property type="entry name" value="EST1"/>
    <property type="match status" value="1"/>
</dbReference>
<dbReference type="InterPro" id="IPR018834">
    <property type="entry name" value="DNA/RNA-bd_Est1-type"/>
</dbReference>
<organism evidence="14 16">
    <name type="scientific">Rotaria sordida</name>
    <dbReference type="NCBI Taxonomy" id="392033"/>
    <lineage>
        <taxon>Eukaryota</taxon>
        <taxon>Metazoa</taxon>
        <taxon>Spiralia</taxon>
        <taxon>Gnathifera</taxon>
        <taxon>Rotifera</taxon>
        <taxon>Eurotatoria</taxon>
        <taxon>Bdelloidea</taxon>
        <taxon>Philodinida</taxon>
        <taxon>Philodinidae</taxon>
        <taxon>Rotaria</taxon>
    </lineage>
</organism>
<dbReference type="Pfam" id="PF02892">
    <property type="entry name" value="zf-BED"/>
    <property type="match status" value="1"/>
</dbReference>
<dbReference type="Proteomes" id="UP000663854">
    <property type="component" value="Unassembled WGS sequence"/>
</dbReference>
<keyword evidence="2" id="KW-0479">Metal-binding</keyword>
<keyword evidence="4" id="KW-0862">Zinc</keyword>
<dbReference type="InterPro" id="IPR052035">
    <property type="entry name" value="ZnF_BED_domain_contain"/>
</dbReference>
<comment type="caution">
    <text evidence="14">The sequence shown here is derived from an EMBL/GenBank/DDBJ whole genome shotgun (WGS) entry which is preliminary data.</text>
</comment>
<dbReference type="EMBL" id="CAJNOH010003979">
    <property type="protein sequence ID" value="CAF1355302.1"/>
    <property type="molecule type" value="Genomic_DNA"/>
</dbReference>
<dbReference type="InterPro" id="IPR012337">
    <property type="entry name" value="RNaseH-like_sf"/>
</dbReference>
<evidence type="ECO:0000259" key="11">
    <source>
        <dbReference type="Pfam" id="PF05699"/>
    </source>
</evidence>
<dbReference type="Pfam" id="PF10373">
    <property type="entry name" value="EST1_DNA_bind"/>
    <property type="match status" value="1"/>
</dbReference>
<evidence type="ECO:0000256" key="3">
    <source>
        <dbReference type="ARBA" id="ARBA00022771"/>
    </source>
</evidence>
<keyword evidence="9" id="KW-0539">Nucleus</keyword>
<dbReference type="GO" id="GO:0000184">
    <property type="term" value="P:nuclear-transcribed mRNA catabolic process, nonsense-mediated decay"/>
    <property type="evidence" value="ECO:0007669"/>
    <property type="project" value="UniProtKB-KW"/>
</dbReference>